<comment type="similarity">
    <text evidence="7">Belongs to the protein kinase superfamily. Ser/Thr protein kinase family. GCN2 subfamily.</text>
</comment>
<dbReference type="Proteomes" id="UP000521872">
    <property type="component" value="Unassembled WGS sequence"/>
</dbReference>
<dbReference type="InterPro" id="IPR017441">
    <property type="entry name" value="Protein_kinase_ATP_BS"/>
</dbReference>
<dbReference type="EC" id="2.7.11.1" evidence="1"/>
<reference evidence="17 18" key="1">
    <citation type="submission" date="2019-12" db="EMBL/GenBank/DDBJ databases">
        <authorList>
            <person name="Floudas D."/>
            <person name="Bentzer J."/>
            <person name="Ahren D."/>
            <person name="Johansson T."/>
            <person name="Persson P."/>
            <person name="Tunlid A."/>
        </authorList>
    </citation>
    <scope>NUCLEOTIDE SEQUENCE [LARGE SCALE GENOMIC DNA]</scope>
    <source>
        <strain evidence="17 18">CBS 102.39</strain>
    </source>
</reference>
<dbReference type="InterPro" id="IPR011009">
    <property type="entry name" value="Kinase-like_dom_sf"/>
</dbReference>
<evidence type="ECO:0000256" key="1">
    <source>
        <dbReference type="ARBA" id="ARBA00012513"/>
    </source>
</evidence>
<evidence type="ECO:0000256" key="11">
    <source>
        <dbReference type="PIRSR" id="PIRSR000660-2"/>
    </source>
</evidence>
<dbReference type="PANTHER" id="PTHR11042:SF136">
    <property type="entry name" value="EIF-2-ALPHA KINASE GCN2"/>
    <property type="match status" value="1"/>
</dbReference>
<dbReference type="GO" id="GO:0005737">
    <property type="term" value="C:cytoplasm"/>
    <property type="evidence" value="ECO:0007669"/>
    <property type="project" value="TreeGrafter"/>
</dbReference>
<dbReference type="PROSITE" id="PS50908">
    <property type="entry name" value="RWD"/>
    <property type="match status" value="1"/>
</dbReference>
<keyword evidence="5" id="KW-0418">Kinase</keyword>
<dbReference type="GO" id="GO:0000077">
    <property type="term" value="P:DNA damage checkpoint signaling"/>
    <property type="evidence" value="ECO:0007669"/>
    <property type="project" value="InterPro"/>
</dbReference>
<feature type="region of interest" description="Disordered" evidence="14">
    <location>
        <begin position="622"/>
        <end position="648"/>
    </location>
</feature>
<feature type="coiled-coil region" evidence="13">
    <location>
        <begin position="141"/>
        <end position="175"/>
    </location>
</feature>
<dbReference type="Pfam" id="PF00069">
    <property type="entry name" value="Pkinase"/>
    <property type="match status" value="3"/>
</dbReference>
<dbReference type="GO" id="GO:0004694">
    <property type="term" value="F:eukaryotic translation initiation factor 2alpha kinase activity"/>
    <property type="evidence" value="ECO:0007669"/>
    <property type="project" value="InterPro"/>
</dbReference>
<comment type="catalytic activity">
    <reaction evidence="9">
        <text>L-seryl-[protein] + ATP = O-phospho-L-seryl-[protein] + ADP + H(+)</text>
        <dbReference type="Rhea" id="RHEA:17989"/>
        <dbReference type="Rhea" id="RHEA-COMP:9863"/>
        <dbReference type="Rhea" id="RHEA-COMP:11604"/>
        <dbReference type="ChEBI" id="CHEBI:15378"/>
        <dbReference type="ChEBI" id="CHEBI:29999"/>
        <dbReference type="ChEBI" id="CHEBI:30616"/>
        <dbReference type="ChEBI" id="CHEBI:83421"/>
        <dbReference type="ChEBI" id="CHEBI:456216"/>
        <dbReference type="EC" id="2.7.11.1"/>
    </reaction>
</comment>
<dbReference type="GO" id="GO:0005524">
    <property type="term" value="F:ATP binding"/>
    <property type="evidence" value="ECO:0007669"/>
    <property type="project" value="UniProtKB-UniRule"/>
</dbReference>
<dbReference type="Pfam" id="PF12745">
    <property type="entry name" value="HGTP_anticodon2"/>
    <property type="match status" value="1"/>
</dbReference>
<dbReference type="PROSITE" id="PS50011">
    <property type="entry name" value="PROTEIN_KINASE_DOM"/>
    <property type="match status" value="2"/>
</dbReference>
<keyword evidence="2" id="KW-0723">Serine/threonine-protein kinase</keyword>
<dbReference type="InterPro" id="IPR024435">
    <property type="entry name" value="HisRS-related_dom"/>
</dbReference>
<comment type="catalytic activity">
    <reaction evidence="8">
        <text>L-threonyl-[protein] + ATP = O-phospho-L-threonyl-[protein] + ADP + H(+)</text>
        <dbReference type="Rhea" id="RHEA:46608"/>
        <dbReference type="Rhea" id="RHEA-COMP:11060"/>
        <dbReference type="Rhea" id="RHEA-COMP:11605"/>
        <dbReference type="ChEBI" id="CHEBI:15378"/>
        <dbReference type="ChEBI" id="CHEBI:30013"/>
        <dbReference type="ChEBI" id="CHEBI:30616"/>
        <dbReference type="ChEBI" id="CHEBI:61977"/>
        <dbReference type="ChEBI" id="CHEBI:456216"/>
        <dbReference type="EC" id="2.7.11.1"/>
    </reaction>
</comment>
<evidence type="ECO:0000259" key="15">
    <source>
        <dbReference type="PROSITE" id="PS50011"/>
    </source>
</evidence>
<dbReference type="GO" id="GO:0005634">
    <property type="term" value="C:nucleus"/>
    <property type="evidence" value="ECO:0007669"/>
    <property type="project" value="TreeGrafter"/>
</dbReference>
<dbReference type="SUPFAM" id="SSF55681">
    <property type="entry name" value="Class II aaRS and biotin synthetases"/>
    <property type="match status" value="1"/>
</dbReference>
<accession>A0A8H4R443</accession>
<feature type="binding site" evidence="12">
    <location>
        <position position="585"/>
    </location>
    <ligand>
        <name>ATP</name>
        <dbReference type="ChEBI" id="CHEBI:30616"/>
    </ligand>
</feature>
<evidence type="ECO:0000256" key="13">
    <source>
        <dbReference type="SAM" id="Coils"/>
    </source>
</evidence>
<proteinExistence type="inferred from homology"/>
<dbReference type="SMART" id="SM00220">
    <property type="entry name" value="S_TKc"/>
    <property type="match status" value="1"/>
</dbReference>
<dbReference type="SUPFAM" id="SSF56112">
    <property type="entry name" value="Protein kinase-like (PK-like)"/>
    <property type="match status" value="2"/>
</dbReference>
<evidence type="ECO:0000256" key="12">
    <source>
        <dbReference type="PROSITE-ProRule" id="PRU10141"/>
    </source>
</evidence>
<organism evidence="17 18">
    <name type="scientific">Agrocybe pediades</name>
    <dbReference type="NCBI Taxonomy" id="84607"/>
    <lineage>
        <taxon>Eukaryota</taxon>
        <taxon>Fungi</taxon>
        <taxon>Dikarya</taxon>
        <taxon>Basidiomycota</taxon>
        <taxon>Agaricomycotina</taxon>
        <taxon>Agaricomycetes</taxon>
        <taxon>Agaricomycetidae</taxon>
        <taxon>Agaricales</taxon>
        <taxon>Agaricineae</taxon>
        <taxon>Strophariaceae</taxon>
        <taxon>Agrocybe</taxon>
    </lineage>
</organism>
<evidence type="ECO:0000256" key="5">
    <source>
        <dbReference type="ARBA" id="ARBA00022777"/>
    </source>
</evidence>
<dbReference type="InterPro" id="IPR050339">
    <property type="entry name" value="CC_SR_Kinase"/>
</dbReference>
<dbReference type="Gene3D" id="3.30.200.20">
    <property type="entry name" value="Phosphorylase Kinase, domain 1"/>
    <property type="match status" value="1"/>
</dbReference>
<keyword evidence="3" id="KW-0808">Transferase</keyword>
<evidence type="ECO:0000256" key="14">
    <source>
        <dbReference type="SAM" id="MobiDB-lite"/>
    </source>
</evidence>
<evidence type="ECO:0000256" key="3">
    <source>
        <dbReference type="ARBA" id="ARBA00022679"/>
    </source>
</evidence>
<dbReference type="CDD" id="cd23823">
    <property type="entry name" value="RWD_GCN2"/>
    <property type="match status" value="1"/>
</dbReference>
<evidence type="ECO:0000256" key="10">
    <source>
        <dbReference type="PIRSR" id="PIRSR000660-1"/>
    </source>
</evidence>
<evidence type="ECO:0000256" key="9">
    <source>
        <dbReference type="ARBA" id="ARBA00048679"/>
    </source>
</evidence>
<dbReference type="InterPro" id="IPR008271">
    <property type="entry name" value="Ser/Thr_kinase_AS"/>
</dbReference>
<evidence type="ECO:0000313" key="17">
    <source>
        <dbReference type="EMBL" id="KAF4623119.1"/>
    </source>
</evidence>
<dbReference type="PIRSF" id="PIRSF000660">
    <property type="entry name" value="Ser/Thr_PK_GCN2"/>
    <property type="match status" value="1"/>
</dbReference>
<dbReference type="SMART" id="SM00591">
    <property type="entry name" value="RWD"/>
    <property type="match status" value="1"/>
</dbReference>
<dbReference type="Gene3D" id="3.40.50.800">
    <property type="entry name" value="Anticodon-binding domain"/>
    <property type="match status" value="1"/>
</dbReference>
<keyword evidence="13" id="KW-0175">Coiled coil</keyword>
<dbReference type="InterPro" id="IPR006575">
    <property type="entry name" value="RWD_dom"/>
</dbReference>
<comment type="caution">
    <text evidence="17">The sequence shown here is derived from an EMBL/GenBank/DDBJ whole genome shotgun (WGS) entry which is preliminary data.</text>
</comment>
<keyword evidence="18" id="KW-1185">Reference proteome</keyword>
<dbReference type="Gene3D" id="3.10.110.10">
    <property type="entry name" value="Ubiquitin Conjugating Enzyme"/>
    <property type="match status" value="1"/>
</dbReference>
<feature type="compositionally biased region" description="Polar residues" evidence="14">
    <location>
        <begin position="715"/>
        <end position="725"/>
    </location>
</feature>
<dbReference type="Gene3D" id="3.30.930.10">
    <property type="entry name" value="Bira Bifunctional Protein, Domain 2"/>
    <property type="match status" value="1"/>
</dbReference>
<feature type="domain" description="RWD" evidence="16">
    <location>
        <begin position="10"/>
        <end position="124"/>
    </location>
</feature>
<dbReference type="InterPro" id="IPR016135">
    <property type="entry name" value="UBQ-conjugating_enzyme/RWD"/>
</dbReference>
<dbReference type="InterPro" id="IPR000719">
    <property type="entry name" value="Prot_kinase_dom"/>
</dbReference>
<evidence type="ECO:0000259" key="16">
    <source>
        <dbReference type="PROSITE" id="PS50908"/>
    </source>
</evidence>
<feature type="active site" description="Proton acceptor" evidence="10">
    <location>
        <position position="795"/>
    </location>
</feature>
<keyword evidence="4 11" id="KW-0547">Nucleotide-binding</keyword>
<evidence type="ECO:0000256" key="2">
    <source>
        <dbReference type="ARBA" id="ARBA00022527"/>
    </source>
</evidence>
<dbReference type="InterPro" id="IPR016255">
    <property type="entry name" value="Gcn2"/>
</dbReference>
<feature type="compositionally biased region" description="Low complexity" evidence="14">
    <location>
        <begin position="683"/>
        <end position="702"/>
    </location>
</feature>
<protein>
    <recommendedName>
        <fullName evidence="1">non-specific serine/threonine protein kinase</fullName>
        <ecNumber evidence="1">2.7.11.1</ecNumber>
    </recommendedName>
</protein>
<dbReference type="PANTHER" id="PTHR11042">
    <property type="entry name" value="EUKARYOTIC TRANSLATION INITIATION FACTOR 2-ALPHA KINASE EIF2-ALPHA KINASE -RELATED"/>
    <property type="match status" value="1"/>
</dbReference>
<evidence type="ECO:0000256" key="7">
    <source>
        <dbReference type="ARBA" id="ARBA00037982"/>
    </source>
</evidence>
<dbReference type="PROSITE" id="PS00108">
    <property type="entry name" value="PROTEIN_KINASE_ST"/>
    <property type="match status" value="1"/>
</dbReference>
<sequence>MESPESLQHLEITALQSIYAEDFIECPPPKAWKGAARLPEFIIRVCHPVPEHASKVNFNLHVKFPKTYPRLASPIFSIEKPTVGINDAQVSKLMHAINSEAQRLKGFEMVFSIVAVCQDWIEKNIQPPVEVVGSLAVQMTQRAMDEEKLRREKELEQAQREALEATRAAVELNEQIQADAMRQFLAQEQQYKSRRRANSAATEVPSVGDGDTPMETFQDMTINGVHFNTVKLYNPKAWNLGLVYMAEPIVDNVSAAVPLELYMISFEGSHYSTIGGKAKLSNLAEEMKGLLRIRHPKILTTYGVKLNLPAVGHPQLVILTEKTPSVTLHDILEECDSLREDRATDYITQILTALSDLHDRGFVHRGINARSIGLVSDGNNHKSIKLCKVSVFTRLLDLHRSNSFGPRTPSPPEEPKHFEGWLSRDIDDSPLTYTRFRDIHDAGVVLFQMLLGLDVCEKYYDPVEAIHKSSISPILARQAKIMLDASKKNAVSCSAIIAGLNGVIQSSPVTAKAVSFPTHDVRTPNLNFQFGSPEGPDYFRLTPRAKQVSRWKEDWEELELLGKGAYGSVVKARNKIDSRIYAVKKIRLKTMQSDKIFREVNALSRLSHRNIVRYYTTWVETQEPASSTNSEDSGTDSSTEAGTSTEEGLTSVPYTATEHDLPVNGAFNLDDLSNSLPGNGSSFPSIHFSSSTNNSEDSSSSGEDQDEFGDLFSPATKSRSKSGPTSLVLKTPKRASSEPAITRTLYIQMEFVERQTLRERVMEGLPDDEKEGWRLFQQLLDALVHMSTLNILHRDIKLNNIFIDMKGDCKVGDFGLATSSLAAVEPSDISDQTLMDNIVAPEMTLEVGTALYIAPEVRDQHNQLKRRKLRAPRDHSKADMYSLGIVFFEMNFKFNTGAERIRVLEDLRKPAIIFPPTWDPHRSRQREIITWLLQHDPAKRPTALELSQSPLMPERLEQDHFKNAIRLMAKPDSAHYQTVLTHLFTQPPRPSRAFVYDQDLDAPDYAPLNQMVHEQLAAIFQIHGAVDMEPPLFMPMMDPEEEKTRATFLDRQGDIVTLPNNILVPFARLAARQNIRRIKRYHITNVYRPNLAPGHPKYTKAALFDIISPDVNFGPTAAAAELISVASDCLNFPTLGQNYDIHISHSKIVEIALNRIPADIRGSVLDIMAQQLKTAPSSRRANLLKKGLLRSMADELEILAEVEERVEDVVFELERIGTSLGLLLQQPIKEVKEVIHFAKLAGVKRQIFFHPLMLGNVHTHFKDGVMVEVVRRNKPTDILAAGGRYDALIARYQPLKQNSEPICAFGMHIAVEKITAALASYQSASFKTFVKEERSFGFWSPRRCDVYVISQEPGHLQDRFEVVSYLWQNKISADLMYESGLLDADHEKYFDICVREGILFTVHPRPRTGGNLFKVKSVLKQTEVELTRQELVGWLQHQIADQKRLDASTAGTSNSLPETAPNVSIMKDTATLPDVHLVLPEGKKQSKSHKQIRLDKAFTKAVAIKNSFMTKMPVIAVDVTPTHFDAMVKSASWVNDEEAWKTILAMFPPVHAGYGPMVREAVLKRKSEGHAHVLLYSVRDERIQLLNLP</sequence>
<dbReference type="EMBL" id="JAACJL010000001">
    <property type="protein sequence ID" value="KAF4623119.1"/>
    <property type="molecule type" value="Genomic_DNA"/>
</dbReference>
<keyword evidence="6 11" id="KW-0067">ATP-binding</keyword>
<feature type="domain" description="Protein kinase" evidence="15">
    <location>
        <begin position="555"/>
        <end position="952"/>
    </location>
</feature>
<evidence type="ECO:0000313" key="18">
    <source>
        <dbReference type="Proteomes" id="UP000521872"/>
    </source>
</evidence>
<dbReference type="Gene3D" id="1.10.510.10">
    <property type="entry name" value="Transferase(Phosphotransferase) domain 1"/>
    <property type="match status" value="2"/>
</dbReference>
<dbReference type="InterPro" id="IPR045864">
    <property type="entry name" value="aa-tRNA-synth_II/BPL/LPL"/>
</dbReference>
<evidence type="ECO:0000256" key="8">
    <source>
        <dbReference type="ARBA" id="ARBA00047899"/>
    </source>
</evidence>
<feature type="region of interest" description="Disordered" evidence="14">
    <location>
        <begin position="683"/>
        <end position="734"/>
    </location>
</feature>
<feature type="binding site" evidence="11">
    <location>
        <position position="584"/>
    </location>
    <ligand>
        <name>ATP</name>
        <dbReference type="ChEBI" id="CHEBI:30616"/>
    </ligand>
</feature>
<evidence type="ECO:0000256" key="4">
    <source>
        <dbReference type="ARBA" id="ARBA00022741"/>
    </source>
</evidence>
<name>A0A8H4R443_9AGAR</name>
<feature type="domain" description="Protein kinase" evidence="15">
    <location>
        <begin position="229"/>
        <end position="504"/>
    </location>
</feature>
<dbReference type="CDD" id="cd14046">
    <property type="entry name" value="STKc_EIF2AK4_GCN2_rpt2"/>
    <property type="match status" value="1"/>
</dbReference>
<evidence type="ECO:0000256" key="6">
    <source>
        <dbReference type="ARBA" id="ARBA00022840"/>
    </source>
</evidence>
<dbReference type="InterPro" id="IPR036621">
    <property type="entry name" value="Anticodon-bd_dom_sf"/>
</dbReference>
<dbReference type="SUPFAM" id="SSF54495">
    <property type="entry name" value="UBC-like"/>
    <property type="match status" value="1"/>
</dbReference>
<feature type="binding site" evidence="11">
    <location>
        <begin position="561"/>
        <end position="569"/>
    </location>
    <ligand>
        <name>ATP</name>
        <dbReference type="ChEBI" id="CHEBI:30616"/>
    </ligand>
</feature>
<gene>
    <name evidence="17" type="ORF">D9613_001354</name>
</gene>
<dbReference type="Pfam" id="PF05773">
    <property type="entry name" value="RWD"/>
    <property type="match status" value="1"/>
</dbReference>
<dbReference type="PROSITE" id="PS00107">
    <property type="entry name" value="PROTEIN_KINASE_ATP"/>
    <property type="match status" value="1"/>
</dbReference>